<feature type="compositionally biased region" description="Basic and acidic residues" evidence="6">
    <location>
        <begin position="56"/>
        <end position="80"/>
    </location>
</feature>
<evidence type="ECO:0000256" key="5">
    <source>
        <dbReference type="SAM" id="Coils"/>
    </source>
</evidence>
<dbReference type="GO" id="GO:0003743">
    <property type="term" value="F:translation initiation factor activity"/>
    <property type="evidence" value="ECO:0007669"/>
    <property type="project" value="UniProtKB-KW"/>
</dbReference>
<dbReference type="Pfam" id="PF08597">
    <property type="entry name" value="eIF3_subunit"/>
    <property type="match status" value="1"/>
</dbReference>
<dbReference type="Proteomes" id="UP000054107">
    <property type="component" value="Unassembled WGS sequence"/>
</dbReference>
<dbReference type="InterPro" id="IPR013906">
    <property type="entry name" value="eIF3j"/>
</dbReference>
<feature type="compositionally biased region" description="Low complexity" evidence="6">
    <location>
        <begin position="299"/>
        <end position="319"/>
    </location>
</feature>
<dbReference type="STRING" id="35722.A0A0B7NNT3"/>
<feature type="compositionally biased region" description="Low complexity" evidence="6">
    <location>
        <begin position="280"/>
        <end position="291"/>
    </location>
</feature>
<proteinExistence type="predicted"/>
<accession>A0A0B7NNT3</accession>
<feature type="region of interest" description="Disordered" evidence="6">
    <location>
        <begin position="192"/>
        <end position="225"/>
    </location>
</feature>
<feature type="region of interest" description="Disordered" evidence="6">
    <location>
        <begin position="1"/>
        <end position="88"/>
    </location>
</feature>
<dbReference type="GO" id="GO:0005852">
    <property type="term" value="C:eukaryotic translation initiation factor 3 complex"/>
    <property type="evidence" value="ECO:0007669"/>
    <property type="project" value="InterPro"/>
</dbReference>
<dbReference type="EMBL" id="LN733509">
    <property type="protein sequence ID" value="CEP17008.1"/>
    <property type="molecule type" value="Genomic_DNA"/>
</dbReference>
<feature type="coiled-coil region" evidence="5">
    <location>
        <begin position="368"/>
        <end position="416"/>
    </location>
</feature>
<keyword evidence="8" id="KW-1185">Reference proteome</keyword>
<evidence type="ECO:0000256" key="6">
    <source>
        <dbReference type="SAM" id="MobiDB-lite"/>
    </source>
</evidence>
<feature type="region of interest" description="Disordered" evidence="6">
    <location>
        <begin position="249"/>
        <end position="326"/>
    </location>
</feature>
<dbReference type="Gene3D" id="1.10.246.60">
    <property type="entry name" value="Eukaryotic translation initiation factor 3 like domains"/>
    <property type="match status" value="1"/>
</dbReference>
<reference evidence="7 8" key="1">
    <citation type="submission" date="2014-09" db="EMBL/GenBank/DDBJ databases">
        <authorList>
            <person name="Ellenberger Sabrina"/>
        </authorList>
    </citation>
    <scope>NUCLEOTIDE SEQUENCE [LARGE SCALE GENOMIC DNA]</scope>
    <source>
        <strain evidence="7 8">CBS 412.66</strain>
    </source>
</reference>
<evidence type="ECO:0000313" key="7">
    <source>
        <dbReference type="EMBL" id="CEP17008.1"/>
    </source>
</evidence>
<protein>
    <recommendedName>
        <fullName evidence="4">Eukaryotic translation initiation factor 3 30 kDa subunit</fullName>
    </recommendedName>
</protein>
<organism evidence="7 8">
    <name type="scientific">Parasitella parasitica</name>
    <dbReference type="NCBI Taxonomy" id="35722"/>
    <lineage>
        <taxon>Eukaryota</taxon>
        <taxon>Fungi</taxon>
        <taxon>Fungi incertae sedis</taxon>
        <taxon>Mucoromycota</taxon>
        <taxon>Mucoromycotina</taxon>
        <taxon>Mucoromycetes</taxon>
        <taxon>Mucorales</taxon>
        <taxon>Mucorineae</taxon>
        <taxon>Mucoraceae</taxon>
        <taxon>Parasitella</taxon>
    </lineage>
</organism>
<feature type="compositionally biased region" description="Acidic residues" evidence="6">
    <location>
        <begin position="17"/>
        <end position="34"/>
    </location>
</feature>
<sequence>MSDWEVQVAIPKKNQWDDEDAEDEVKESWEDSDEDTKAKEKKPAPVLKKKVPLKQKIAEKQAAEEKKKQELEAKKLAGDNDKEEEEDTFARKERLRQLELEADMASATDLFSGVSVADIKDKPLEEWKPKNRVEMDAYRKRLVDIIVPAAKWGNNYGWFVDELLRDIAVPLNHPEVKKVASSLTAIANEKQKAAKDATKKTKGKSRPQLAAAGKNSVADNNYEDDYDDDFIHQEKIRSMNIMNEDPILELNKDEKSQSKNKSVGGRISRLFQKKPKKKSSLAPSISSISLSEQQTLSKQSTYQSTSSIASSHQSIQYSQPMQPPHQQPYIEALERNSSLESRSVQMNSDNASINSKLTRNVSIRSNRSINIQQMIQQQRQVLRDLEAQKQHYTKDVSALTEQLSKMQEKIKQRTHDMDLLQSNYQAHLRSVRSSDDTQQTIATKLQLLRQQIHSLASELLPQAEPHITTEKLSTLWLNLGASIDQLGKPLPPERIQMLTEKFMMDVLVQNLNINVFPGLSCNNDFLVLQQWFDQNDSSTFFSTRLRQELSMLVVQNNKEDGVGDIQQTWKKFVDRNWNHLYRGLQKAYPTYLVKKSDTAVSEEAMAVASEYGKKLRNLVEFTMSLGSAIKGQEVCITAVDVREGKQSFDGQLMDDEDRQTKGIVAFCISPPFVVKISNRYEPLLKGRVLCLPTTAPAAAPSSPTAKMVTKNDQSAVTIEALATK</sequence>
<dbReference type="PANTHER" id="PTHR21681:SF0">
    <property type="entry name" value="EUKARYOTIC TRANSLATION INITIATION FACTOR 3 SUBUNIT J"/>
    <property type="match status" value="1"/>
</dbReference>
<name>A0A0B7NNT3_9FUNG</name>
<keyword evidence="1" id="KW-0963">Cytoplasm</keyword>
<evidence type="ECO:0000256" key="4">
    <source>
        <dbReference type="ARBA" id="ARBA00029904"/>
    </source>
</evidence>
<keyword evidence="5" id="KW-0175">Coiled coil</keyword>
<evidence type="ECO:0000256" key="1">
    <source>
        <dbReference type="ARBA" id="ARBA00022490"/>
    </source>
</evidence>
<keyword evidence="2" id="KW-0396">Initiation factor</keyword>
<dbReference type="PANTHER" id="PTHR21681">
    <property type="entry name" value="EUKARYOTIC TRANSLATION INITIATION FACTOR 3 SUBUNIT J"/>
    <property type="match status" value="1"/>
</dbReference>
<dbReference type="OrthoDB" id="2368002at2759"/>
<evidence type="ECO:0000256" key="2">
    <source>
        <dbReference type="ARBA" id="ARBA00022540"/>
    </source>
</evidence>
<dbReference type="AlphaFoldDB" id="A0A0B7NNT3"/>
<evidence type="ECO:0000313" key="8">
    <source>
        <dbReference type="Proteomes" id="UP000054107"/>
    </source>
</evidence>
<keyword evidence="3" id="KW-0648">Protein biosynthesis</keyword>
<dbReference type="InterPro" id="IPR023194">
    <property type="entry name" value="eIF3-like_dom_sf"/>
</dbReference>
<evidence type="ECO:0000256" key="3">
    <source>
        <dbReference type="ARBA" id="ARBA00022917"/>
    </source>
</evidence>
<gene>
    <name evidence="7" type="primary">PARPA_11296.1 scaffold 43467</name>
</gene>